<dbReference type="CDD" id="cd04301">
    <property type="entry name" value="NAT_SF"/>
    <property type="match status" value="1"/>
</dbReference>
<reference evidence="2" key="1">
    <citation type="submission" date="2021-03" db="EMBL/GenBank/DDBJ databases">
        <title>Streptomyces strains.</title>
        <authorList>
            <person name="Lund M.B."/>
            <person name="Toerring T."/>
        </authorList>
    </citation>
    <scope>NUCLEOTIDE SEQUENCE</scope>
    <source>
        <strain evidence="2">JCM 4242</strain>
    </source>
</reference>
<evidence type="ECO:0000259" key="1">
    <source>
        <dbReference type="PROSITE" id="PS51186"/>
    </source>
</evidence>
<dbReference type="InterPro" id="IPR016181">
    <property type="entry name" value="Acyl_CoA_acyltransferase"/>
</dbReference>
<comment type="caution">
    <text evidence="2">The sequence shown here is derived from an EMBL/GenBank/DDBJ whole genome shotgun (WGS) entry which is preliminary data.</text>
</comment>
<dbReference type="InterPro" id="IPR000182">
    <property type="entry name" value="GNAT_dom"/>
</dbReference>
<dbReference type="SUPFAM" id="SSF55729">
    <property type="entry name" value="Acyl-CoA N-acyltransferases (Nat)"/>
    <property type="match status" value="1"/>
</dbReference>
<organism evidence="2 3">
    <name type="scientific">Streptomyces triculaminicus</name>
    <dbReference type="NCBI Taxonomy" id="2816232"/>
    <lineage>
        <taxon>Bacteria</taxon>
        <taxon>Bacillati</taxon>
        <taxon>Actinomycetota</taxon>
        <taxon>Actinomycetes</taxon>
        <taxon>Kitasatosporales</taxon>
        <taxon>Streptomycetaceae</taxon>
        <taxon>Streptomyces</taxon>
    </lineage>
</organism>
<name>A0A939FM65_9ACTN</name>
<dbReference type="EMBL" id="JAFMOF010000002">
    <property type="protein sequence ID" value="MBO0654590.1"/>
    <property type="molecule type" value="Genomic_DNA"/>
</dbReference>
<protein>
    <submittedName>
        <fullName evidence="2">GNAT family N-acetyltransferase</fullName>
    </submittedName>
</protein>
<proteinExistence type="predicted"/>
<dbReference type="PROSITE" id="PS51186">
    <property type="entry name" value="GNAT"/>
    <property type="match status" value="1"/>
</dbReference>
<evidence type="ECO:0000313" key="3">
    <source>
        <dbReference type="Proteomes" id="UP000664781"/>
    </source>
</evidence>
<dbReference type="RefSeq" id="WP_086573181.1">
    <property type="nucleotide sequence ID" value="NZ_JAFMOF010000002.1"/>
</dbReference>
<dbReference type="Gene3D" id="3.40.630.30">
    <property type="match status" value="2"/>
</dbReference>
<dbReference type="Proteomes" id="UP000664781">
    <property type="component" value="Unassembled WGS sequence"/>
</dbReference>
<evidence type="ECO:0000313" key="2">
    <source>
        <dbReference type="EMBL" id="MBO0654590.1"/>
    </source>
</evidence>
<dbReference type="GO" id="GO:0016747">
    <property type="term" value="F:acyltransferase activity, transferring groups other than amino-acyl groups"/>
    <property type="evidence" value="ECO:0007669"/>
    <property type="project" value="InterPro"/>
</dbReference>
<keyword evidence="3" id="KW-1185">Reference proteome</keyword>
<gene>
    <name evidence="2" type="ORF">J1792_17925</name>
</gene>
<feature type="domain" description="N-acetyltransferase" evidence="1">
    <location>
        <begin position="135"/>
        <end position="290"/>
    </location>
</feature>
<dbReference type="Pfam" id="PF00583">
    <property type="entry name" value="Acetyltransf_1"/>
    <property type="match status" value="1"/>
</dbReference>
<accession>A0A939FM65</accession>
<sequence length="290" mass="31442">MTRLTLRPYRATDRTAVLTLVNADRLPGQPEATPDMLAQALRGESPVDDNWWAELDPPTVHVATTADGNGNVVGVVSCALRPKDDTGLILWAHCRENAAVAEALIAHALAELAPRPVEAFQFATALTLGLEALPIGHRPVTRAALERAGFTGERLWRYMHAALPRPGLPRADNIRIVPEPERTTARQLQVRRDGRTVAEAVIGEPVQGVGVLWWIEVGPEARRQGLGRALLGSALDTLTGLGATEAILYVDDDEPPGGERDRTAANALYESAGFNEVDQLWIYVRPTVTP</sequence>
<dbReference type="AlphaFoldDB" id="A0A939FM65"/>